<evidence type="ECO:0000256" key="5">
    <source>
        <dbReference type="PROSITE-ProRule" id="PRU00309"/>
    </source>
</evidence>
<dbReference type="InterPro" id="IPR006612">
    <property type="entry name" value="THAP_Znf"/>
</dbReference>
<keyword evidence="2 5" id="KW-0863">Zinc-finger</keyword>
<evidence type="ECO:0000256" key="2">
    <source>
        <dbReference type="ARBA" id="ARBA00022771"/>
    </source>
</evidence>
<dbReference type="SUPFAM" id="SSF57716">
    <property type="entry name" value="Glucocorticoid receptor-like (DNA-binding domain)"/>
    <property type="match status" value="1"/>
</dbReference>
<evidence type="ECO:0000256" key="3">
    <source>
        <dbReference type="ARBA" id="ARBA00022833"/>
    </source>
</evidence>
<dbReference type="EMBL" id="JADWDJ010000020">
    <property type="protein sequence ID" value="KAG5264350.1"/>
    <property type="molecule type" value="Genomic_DNA"/>
</dbReference>
<feature type="non-terminal residue" evidence="9">
    <location>
        <position position="295"/>
    </location>
</feature>
<dbReference type="SMART" id="SM00692">
    <property type="entry name" value="DM3"/>
    <property type="match status" value="1"/>
</dbReference>
<keyword evidence="6" id="KW-0175">Coiled coil</keyword>
<dbReference type="PANTHER" id="PTHR47502">
    <property type="entry name" value="THAP DOMAIN-CONTAINING PROTEIN 7"/>
    <property type="match status" value="1"/>
</dbReference>
<gene>
    <name evidence="9" type="ORF">AALO_G00252800</name>
</gene>
<accession>A0AAV6FT19</accession>
<reference evidence="9" key="1">
    <citation type="submission" date="2020-10" db="EMBL/GenBank/DDBJ databases">
        <title>Chromosome-scale genome assembly of the Allis shad, Alosa alosa.</title>
        <authorList>
            <person name="Margot Z."/>
            <person name="Christophe K."/>
            <person name="Cabau C."/>
            <person name="Louis A."/>
            <person name="Berthelot C."/>
            <person name="Parey E."/>
            <person name="Roest Crollius H."/>
            <person name="Montfort J."/>
            <person name="Robinson-Rechavi M."/>
            <person name="Bucao C."/>
            <person name="Bouchez O."/>
            <person name="Gislard M."/>
            <person name="Lluch J."/>
            <person name="Milhes M."/>
            <person name="Lampietro C."/>
            <person name="Lopez Roques C."/>
            <person name="Donnadieu C."/>
            <person name="Braasch I."/>
            <person name="Desvignes T."/>
            <person name="Postlethwait J."/>
            <person name="Bobe J."/>
            <person name="Guiguen Y."/>
        </authorList>
    </citation>
    <scope>NUCLEOTIDE SEQUENCE</scope>
    <source>
        <strain evidence="9">M-15738</strain>
        <tissue evidence="9">Blood</tissue>
    </source>
</reference>
<dbReference type="GO" id="GO:0006355">
    <property type="term" value="P:regulation of DNA-templated transcription"/>
    <property type="evidence" value="ECO:0007669"/>
    <property type="project" value="TreeGrafter"/>
</dbReference>
<proteinExistence type="predicted"/>
<keyword evidence="10" id="KW-1185">Reference proteome</keyword>
<protein>
    <recommendedName>
        <fullName evidence="8">THAP-type domain-containing protein</fullName>
    </recommendedName>
</protein>
<dbReference type="PANTHER" id="PTHR47502:SF1">
    <property type="entry name" value="THAP DOMAIN-CONTAINING PROTEIN 7"/>
    <property type="match status" value="1"/>
</dbReference>
<evidence type="ECO:0000256" key="7">
    <source>
        <dbReference type="SAM" id="MobiDB-lite"/>
    </source>
</evidence>
<dbReference type="Proteomes" id="UP000823561">
    <property type="component" value="Chromosome 20"/>
</dbReference>
<feature type="compositionally biased region" description="Basic residues" evidence="7">
    <location>
        <begin position="101"/>
        <end position="111"/>
    </location>
</feature>
<dbReference type="Pfam" id="PF05485">
    <property type="entry name" value="THAP"/>
    <property type="match status" value="1"/>
</dbReference>
<comment type="caution">
    <text evidence="9">The sequence shown here is derived from an EMBL/GenBank/DDBJ whole genome shotgun (WGS) entry which is preliminary data.</text>
</comment>
<name>A0AAV6FT19_9TELE</name>
<evidence type="ECO:0000256" key="4">
    <source>
        <dbReference type="ARBA" id="ARBA00023125"/>
    </source>
</evidence>
<keyword evidence="3" id="KW-0862">Zinc</keyword>
<evidence type="ECO:0000259" key="8">
    <source>
        <dbReference type="PROSITE" id="PS50950"/>
    </source>
</evidence>
<evidence type="ECO:0000256" key="6">
    <source>
        <dbReference type="SAM" id="Coils"/>
    </source>
</evidence>
<feature type="compositionally biased region" description="Polar residues" evidence="7">
    <location>
        <begin position="171"/>
        <end position="202"/>
    </location>
</feature>
<organism evidence="9 10">
    <name type="scientific">Alosa alosa</name>
    <name type="common">allis shad</name>
    <dbReference type="NCBI Taxonomy" id="278164"/>
    <lineage>
        <taxon>Eukaryota</taxon>
        <taxon>Metazoa</taxon>
        <taxon>Chordata</taxon>
        <taxon>Craniata</taxon>
        <taxon>Vertebrata</taxon>
        <taxon>Euteleostomi</taxon>
        <taxon>Actinopterygii</taxon>
        <taxon>Neopterygii</taxon>
        <taxon>Teleostei</taxon>
        <taxon>Clupei</taxon>
        <taxon>Clupeiformes</taxon>
        <taxon>Clupeoidei</taxon>
        <taxon>Clupeidae</taxon>
        <taxon>Alosa</taxon>
    </lineage>
</organism>
<feature type="region of interest" description="Disordered" evidence="7">
    <location>
        <begin position="1"/>
        <end position="21"/>
    </location>
</feature>
<dbReference type="GO" id="GO:0008270">
    <property type="term" value="F:zinc ion binding"/>
    <property type="evidence" value="ECO:0007669"/>
    <property type="project" value="UniProtKB-KW"/>
</dbReference>
<evidence type="ECO:0000256" key="1">
    <source>
        <dbReference type="ARBA" id="ARBA00022723"/>
    </source>
</evidence>
<feature type="coiled-coil region" evidence="6">
    <location>
        <begin position="241"/>
        <end position="278"/>
    </location>
</feature>
<feature type="domain" description="THAP-type" evidence="8">
    <location>
        <begin position="1"/>
        <end position="93"/>
    </location>
</feature>
<dbReference type="GO" id="GO:0003677">
    <property type="term" value="F:DNA binding"/>
    <property type="evidence" value="ECO:0007669"/>
    <property type="project" value="UniProtKB-UniRule"/>
</dbReference>
<dbReference type="GO" id="GO:0005634">
    <property type="term" value="C:nucleus"/>
    <property type="evidence" value="ECO:0007669"/>
    <property type="project" value="TreeGrafter"/>
</dbReference>
<evidence type="ECO:0000313" key="10">
    <source>
        <dbReference type="Proteomes" id="UP000823561"/>
    </source>
</evidence>
<dbReference type="PROSITE" id="PS50950">
    <property type="entry name" value="ZF_THAP"/>
    <property type="match status" value="1"/>
</dbReference>
<keyword evidence="4 5" id="KW-0238">DNA-binding</keyword>
<dbReference type="SMART" id="SM00980">
    <property type="entry name" value="THAP"/>
    <property type="match status" value="1"/>
</dbReference>
<evidence type="ECO:0000313" key="9">
    <source>
        <dbReference type="EMBL" id="KAG5264350.1"/>
    </source>
</evidence>
<feature type="compositionally biased region" description="Polar residues" evidence="7">
    <location>
        <begin position="133"/>
        <end position="165"/>
    </location>
</feature>
<feature type="compositionally biased region" description="Basic and acidic residues" evidence="7">
    <location>
        <begin position="11"/>
        <end position="20"/>
    </location>
</feature>
<dbReference type="AlphaFoldDB" id="A0AAV6FT19"/>
<sequence>MPRHCSAGGCKSRDTRDSRKAGITFHRLPKRENPRRALWILNSRRTDPQGQGQWDPQSDFIYFCSKHFTKDSFELSGVSGYRRLKDDALPTVFESSAPKGRATKRTTRGRGKQADTGKPASTKARSSKEASGKQESQQTATDSENVTGGEASHTSEAANGENADNQEGADTGSSSQASSEIPVTPQQTHQSACDTVSDPVQQPSSPRPPSPSRYMRRLPPPPGFYLPREHSYAQLCPLVWRKRYDRAIDNLEKALRLLSAARRRENRLRHALMRLQESRLKSTLSRLREGGGGGG</sequence>
<feature type="region of interest" description="Disordered" evidence="7">
    <location>
        <begin position="92"/>
        <end position="221"/>
    </location>
</feature>
<keyword evidence="1" id="KW-0479">Metal-binding</keyword>
<dbReference type="InterPro" id="IPR026519">
    <property type="entry name" value="THAP7"/>
</dbReference>